<dbReference type="AlphaFoldDB" id="A0A830D5W5"/>
<dbReference type="EMBL" id="BMAC01001520">
    <property type="protein sequence ID" value="GFQ07481.1"/>
    <property type="molecule type" value="Genomic_DNA"/>
</dbReference>
<feature type="transmembrane region" description="Helical" evidence="1">
    <location>
        <begin position="33"/>
        <end position="53"/>
    </location>
</feature>
<sequence>MLFQIMIFTGVFVIVIQEELCFFAIFGGKIVKLVLMYLLPNIVINVFVVNAYGKQGLMVCILQAVEVSLERCMIGTN</sequence>
<evidence type="ECO:0000256" key="1">
    <source>
        <dbReference type="SAM" id="Phobius"/>
    </source>
</evidence>
<feature type="transmembrane region" description="Helical" evidence="1">
    <location>
        <begin position="6"/>
        <end position="26"/>
    </location>
</feature>
<keyword evidence="3" id="KW-1185">Reference proteome</keyword>
<keyword evidence="1" id="KW-0472">Membrane</keyword>
<evidence type="ECO:0000313" key="3">
    <source>
        <dbReference type="Proteomes" id="UP000653305"/>
    </source>
</evidence>
<keyword evidence="1" id="KW-0812">Transmembrane</keyword>
<reference evidence="2" key="1">
    <citation type="submission" date="2020-07" db="EMBL/GenBank/DDBJ databases">
        <title>Ethylene signaling mediates host invasion by parasitic plants.</title>
        <authorList>
            <person name="Yoshida S."/>
        </authorList>
    </citation>
    <scope>NUCLEOTIDE SEQUENCE</scope>
    <source>
        <strain evidence="2">Okayama</strain>
    </source>
</reference>
<protein>
    <submittedName>
        <fullName evidence="2">Uncharacterized protein</fullName>
    </submittedName>
</protein>
<name>A0A830D5W5_9LAMI</name>
<accession>A0A830D5W5</accession>
<proteinExistence type="predicted"/>
<organism evidence="2 3">
    <name type="scientific">Phtheirospermum japonicum</name>
    <dbReference type="NCBI Taxonomy" id="374723"/>
    <lineage>
        <taxon>Eukaryota</taxon>
        <taxon>Viridiplantae</taxon>
        <taxon>Streptophyta</taxon>
        <taxon>Embryophyta</taxon>
        <taxon>Tracheophyta</taxon>
        <taxon>Spermatophyta</taxon>
        <taxon>Magnoliopsida</taxon>
        <taxon>eudicotyledons</taxon>
        <taxon>Gunneridae</taxon>
        <taxon>Pentapetalae</taxon>
        <taxon>asterids</taxon>
        <taxon>lamiids</taxon>
        <taxon>Lamiales</taxon>
        <taxon>Orobanchaceae</taxon>
        <taxon>Orobanchaceae incertae sedis</taxon>
        <taxon>Phtheirospermum</taxon>
    </lineage>
</organism>
<keyword evidence="1" id="KW-1133">Transmembrane helix</keyword>
<gene>
    <name evidence="2" type="ORF">PHJA_002892200</name>
</gene>
<dbReference type="Proteomes" id="UP000653305">
    <property type="component" value="Unassembled WGS sequence"/>
</dbReference>
<comment type="caution">
    <text evidence="2">The sequence shown here is derived from an EMBL/GenBank/DDBJ whole genome shotgun (WGS) entry which is preliminary data.</text>
</comment>
<evidence type="ECO:0000313" key="2">
    <source>
        <dbReference type="EMBL" id="GFQ07481.1"/>
    </source>
</evidence>